<keyword evidence="3" id="KW-1185">Reference proteome</keyword>
<dbReference type="InterPro" id="IPR003018">
    <property type="entry name" value="GAF"/>
</dbReference>
<dbReference type="AlphaFoldDB" id="A0A4Q7Y744"/>
<organism evidence="2 3">
    <name type="scientific">Blastococcus saxobsidens</name>
    <dbReference type="NCBI Taxonomy" id="138336"/>
    <lineage>
        <taxon>Bacteria</taxon>
        <taxon>Bacillati</taxon>
        <taxon>Actinomycetota</taxon>
        <taxon>Actinomycetes</taxon>
        <taxon>Geodermatophilales</taxon>
        <taxon>Geodermatophilaceae</taxon>
        <taxon>Blastococcus</taxon>
    </lineage>
</organism>
<evidence type="ECO:0000259" key="1">
    <source>
        <dbReference type="PROSITE" id="PS50883"/>
    </source>
</evidence>
<dbReference type="GO" id="GO:0071111">
    <property type="term" value="F:cyclic-guanylate-specific phosphodiesterase activity"/>
    <property type="evidence" value="ECO:0007669"/>
    <property type="project" value="InterPro"/>
</dbReference>
<dbReference type="OrthoDB" id="23692at2"/>
<dbReference type="PANTHER" id="PTHR33121:SF70">
    <property type="entry name" value="SIGNALING PROTEIN YKOW"/>
    <property type="match status" value="1"/>
</dbReference>
<comment type="caution">
    <text evidence="2">The sequence shown here is derived from an EMBL/GenBank/DDBJ whole genome shotgun (WGS) entry which is preliminary data.</text>
</comment>
<proteinExistence type="predicted"/>
<dbReference type="Gene3D" id="3.20.20.450">
    <property type="entry name" value="EAL domain"/>
    <property type="match status" value="1"/>
</dbReference>
<dbReference type="InterPro" id="IPR001633">
    <property type="entry name" value="EAL_dom"/>
</dbReference>
<reference evidence="2 3" key="1">
    <citation type="submission" date="2019-02" db="EMBL/GenBank/DDBJ databases">
        <title>Sequencing the genomes of 1000 actinobacteria strains.</title>
        <authorList>
            <person name="Klenk H.-P."/>
        </authorList>
    </citation>
    <scope>NUCLEOTIDE SEQUENCE [LARGE SCALE GENOMIC DNA]</scope>
    <source>
        <strain evidence="2 3">DSM 44509</strain>
    </source>
</reference>
<dbReference type="CDD" id="cd01948">
    <property type="entry name" value="EAL"/>
    <property type="match status" value="1"/>
</dbReference>
<dbReference type="PANTHER" id="PTHR33121">
    <property type="entry name" value="CYCLIC DI-GMP PHOSPHODIESTERASE PDEF"/>
    <property type="match status" value="1"/>
</dbReference>
<accession>A0A4Q7Y744</accession>
<dbReference type="SMART" id="SM00052">
    <property type="entry name" value="EAL"/>
    <property type="match status" value="1"/>
</dbReference>
<dbReference type="InterPro" id="IPR029016">
    <property type="entry name" value="GAF-like_dom_sf"/>
</dbReference>
<feature type="domain" description="EAL" evidence="1">
    <location>
        <begin position="168"/>
        <end position="406"/>
    </location>
</feature>
<dbReference type="Pfam" id="PF13185">
    <property type="entry name" value="GAF_2"/>
    <property type="match status" value="1"/>
</dbReference>
<dbReference type="Pfam" id="PF00563">
    <property type="entry name" value="EAL"/>
    <property type="match status" value="1"/>
</dbReference>
<dbReference type="InterPro" id="IPR035919">
    <property type="entry name" value="EAL_sf"/>
</dbReference>
<dbReference type="Gene3D" id="3.30.450.40">
    <property type="match status" value="1"/>
</dbReference>
<evidence type="ECO:0000313" key="2">
    <source>
        <dbReference type="EMBL" id="RZU32847.1"/>
    </source>
</evidence>
<evidence type="ECO:0000313" key="3">
    <source>
        <dbReference type="Proteomes" id="UP000292507"/>
    </source>
</evidence>
<dbReference type="PROSITE" id="PS50883">
    <property type="entry name" value="EAL"/>
    <property type="match status" value="1"/>
</dbReference>
<name>A0A4Q7Y744_9ACTN</name>
<dbReference type="EMBL" id="SHKV01000001">
    <property type="protein sequence ID" value="RZU32847.1"/>
    <property type="molecule type" value="Genomic_DNA"/>
</dbReference>
<dbReference type="Proteomes" id="UP000292507">
    <property type="component" value="Unassembled WGS sequence"/>
</dbReference>
<dbReference type="SUPFAM" id="SSF55781">
    <property type="entry name" value="GAF domain-like"/>
    <property type="match status" value="1"/>
</dbReference>
<dbReference type="SUPFAM" id="SSF141868">
    <property type="entry name" value="EAL domain-like"/>
    <property type="match status" value="1"/>
</dbReference>
<protein>
    <submittedName>
        <fullName evidence="2">EAL domain-containing protein (Putative c-di-GMP-specific phosphodiesterase class I)</fullName>
    </submittedName>
</protein>
<dbReference type="InterPro" id="IPR050706">
    <property type="entry name" value="Cyclic-di-GMP_PDE-like"/>
</dbReference>
<gene>
    <name evidence="2" type="ORF">BKA19_2556</name>
</gene>
<sequence length="406" mass="42387">MCRVTSAGVVDARGGSGPAGDWVHWLLDAARARLGMEVAWVSLFTEGSQLITSATGDLAAMNVQEGMQAPLEGSYCVRVLNGQLPPAVTGADRDPRTRDLAVTGDLHIGSYVGAPVRGADARPIGMLCCVSRDPGAQLDGESVRTVELLADLISDHYRASGASTGHDLAVRRARVRSFLAQGAVEVHLQPVVDMVTGAVSGHEALSRFPAWGGDGPAALFSEAAAVGIGVELEEMAVRASLAAAGRLPGGLTLAVNLSPDALLCPSVVDVLLEHVGCPLAVEITEHSPIEDYEAVVTVTRRLRRAGIAVSVDDAGAGYASLRHILRLDPDVIKLDIGLVMGLQTDPARQAMTSAMVAFAGETGARLVAEGVEEKAERDVLVARGVRYGQGYLFGRPRPAQEVLDAA</sequence>